<comment type="function">
    <text evidence="15">Plays a critical role in recombination and DNA repair. Helps process Holliday junction intermediates to mature products by catalyzing branch migration. Has replication fork regression activity, unwinds stalled or blocked replication forks to make a HJ that can be resolved. Has a DNA unwinding activity characteristic of a DNA helicase with 3'-5' polarity.</text>
</comment>
<reference evidence="19 20" key="1">
    <citation type="journal article" date="2016" name="Int. J. Mol. Sci.">
        <title>Comparative genomics of the extreme acidophile Acidithiobacillus thiooxidans reveals intraspecific divergence and niche adaptation.</title>
        <authorList>
            <person name="Zhang X."/>
            <person name="Feng X."/>
            <person name="Tao J."/>
            <person name="Ma L."/>
            <person name="Xiao Y."/>
            <person name="Liang Y."/>
            <person name="Liu X."/>
            <person name="Yin H."/>
        </authorList>
    </citation>
    <scope>NUCLEOTIDE SEQUENCE [LARGE SCALE GENOMIC DNA]</scope>
    <source>
        <strain evidence="19 20">A02</strain>
        <strain evidence="18">DXS-W</strain>
    </source>
</reference>
<keyword evidence="21" id="KW-1185">Reference proteome</keyword>
<evidence type="ECO:0000259" key="16">
    <source>
        <dbReference type="PROSITE" id="PS51192"/>
    </source>
</evidence>
<dbReference type="NCBIfam" id="NF008163">
    <property type="entry name" value="PRK10917.1-1"/>
    <property type="match status" value="1"/>
</dbReference>
<proteinExistence type="inferred from homology"/>
<dbReference type="EMBL" id="LWRY01000193">
    <property type="protein sequence ID" value="OCX69758.1"/>
    <property type="molecule type" value="Genomic_DNA"/>
</dbReference>
<keyword evidence="9 15" id="KW-0233">DNA recombination</keyword>
<keyword evidence="4 15" id="KW-0227">DNA damage</keyword>
<keyword evidence="8" id="KW-0238">DNA-binding</keyword>
<dbReference type="GO" id="GO:0043138">
    <property type="term" value="F:3'-5' DNA helicase activity"/>
    <property type="evidence" value="ECO:0007669"/>
    <property type="project" value="UniProtKB-EC"/>
</dbReference>
<evidence type="ECO:0000313" key="18">
    <source>
        <dbReference type="EMBL" id="OCX69758.1"/>
    </source>
</evidence>
<evidence type="ECO:0000313" key="19">
    <source>
        <dbReference type="EMBL" id="OCX70405.1"/>
    </source>
</evidence>
<dbReference type="Proteomes" id="UP000095008">
    <property type="component" value="Unassembled WGS sequence"/>
</dbReference>
<dbReference type="RefSeq" id="WP_024893622.1">
    <property type="nucleotide sequence ID" value="NZ_LWRY01000193.1"/>
</dbReference>
<name>A0A1C2I338_ACITH</name>
<dbReference type="InterPro" id="IPR027417">
    <property type="entry name" value="P-loop_NTPase"/>
</dbReference>
<feature type="domain" description="Helicase ATP-binding" evidence="16">
    <location>
        <begin position="278"/>
        <end position="439"/>
    </location>
</feature>
<evidence type="ECO:0000256" key="11">
    <source>
        <dbReference type="ARBA" id="ARBA00023235"/>
    </source>
</evidence>
<dbReference type="Pfam" id="PF19833">
    <property type="entry name" value="RecG_dom3_C"/>
    <property type="match status" value="1"/>
</dbReference>
<dbReference type="CDD" id="cd17992">
    <property type="entry name" value="DEXHc_RecG"/>
    <property type="match status" value="1"/>
</dbReference>
<protein>
    <recommendedName>
        <fullName evidence="2 15">ATP-dependent DNA helicase RecG</fullName>
        <ecNumber evidence="13 15">5.6.2.4</ecNumber>
    </recommendedName>
</protein>
<dbReference type="EMBL" id="LWSA01000198">
    <property type="protein sequence ID" value="OCX70405.1"/>
    <property type="molecule type" value="Genomic_DNA"/>
</dbReference>
<dbReference type="FunFam" id="3.40.50.300:FF:000391">
    <property type="entry name" value="ATP-dependent DNA helicase RecG"/>
    <property type="match status" value="1"/>
</dbReference>
<dbReference type="PANTHER" id="PTHR47964">
    <property type="entry name" value="ATP-DEPENDENT DNA HELICASE HOMOLOG RECG, CHLOROPLASTIC"/>
    <property type="match status" value="1"/>
</dbReference>
<evidence type="ECO:0000256" key="1">
    <source>
        <dbReference type="ARBA" id="ARBA00007504"/>
    </source>
</evidence>
<dbReference type="STRING" id="930.GCA_002079865_01798"/>
<dbReference type="GO" id="GO:0016787">
    <property type="term" value="F:hydrolase activity"/>
    <property type="evidence" value="ECO:0007669"/>
    <property type="project" value="UniProtKB-KW"/>
</dbReference>
<dbReference type="Pfam" id="PF00271">
    <property type="entry name" value="Helicase_C"/>
    <property type="match status" value="1"/>
</dbReference>
<dbReference type="GO" id="GO:0005524">
    <property type="term" value="F:ATP binding"/>
    <property type="evidence" value="ECO:0007669"/>
    <property type="project" value="UniProtKB-KW"/>
</dbReference>
<evidence type="ECO:0000256" key="2">
    <source>
        <dbReference type="ARBA" id="ARBA00017846"/>
    </source>
</evidence>
<dbReference type="InterPro" id="IPR033454">
    <property type="entry name" value="RecG_wedge"/>
</dbReference>
<dbReference type="NCBIfam" id="NF008165">
    <property type="entry name" value="PRK10917.1-3"/>
    <property type="match status" value="1"/>
</dbReference>
<dbReference type="InterPro" id="IPR004609">
    <property type="entry name" value="ATP-dep_DNA_helicase_RecG"/>
</dbReference>
<dbReference type="AlphaFoldDB" id="A0A1C2I338"/>
<dbReference type="InterPro" id="IPR047112">
    <property type="entry name" value="RecG/Mfd"/>
</dbReference>
<dbReference type="SMART" id="SM00487">
    <property type="entry name" value="DEXDc"/>
    <property type="match status" value="1"/>
</dbReference>
<dbReference type="EC" id="5.6.2.4" evidence="13 15"/>
<evidence type="ECO:0000256" key="6">
    <source>
        <dbReference type="ARBA" id="ARBA00022806"/>
    </source>
</evidence>
<dbReference type="PANTHER" id="PTHR47964:SF1">
    <property type="entry name" value="ATP-DEPENDENT DNA HELICASE HOMOLOG RECG, CHLOROPLASTIC"/>
    <property type="match status" value="1"/>
</dbReference>
<dbReference type="InterPro" id="IPR014001">
    <property type="entry name" value="Helicase_ATP-bd"/>
</dbReference>
<dbReference type="eggNOG" id="COG1200">
    <property type="taxonomic scope" value="Bacteria"/>
</dbReference>
<dbReference type="Gene3D" id="2.40.50.140">
    <property type="entry name" value="Nucleic acid-binding proteins"/>
    <property type="match status" value="1"/>
</dbReference>
<dbReference type="SMART" id="SM00490">
    <property type="entry name" value="HELICc"/>
    <property type="match status" value="1"/>
</dbReference>
<gene>
    <name evidence="18" type="ORF">A6M23_15095</name>
    <name evidence="19" type="ORF">A6P07_14525</name>
</gene>
<dbReference type="PROSITE" id="PS51194">
    <property type="entry name" value="HELICASE_CTER"/>
    <property type="match status" value="1"/>
</dbReference>
<organism evidence="19 20">
    <name type="scientific">Acidithiobacillus thiooxidans</name>
    <name type="common">Thiobacillus thiooxidans</name>
    <dbReference type="NCBI Taxonomy" id="930"/>
    <lineage>
        <taxon>Bacteria</taxon>
        <taxon>Pseudomonadati</taxon>
        <taxon>Pseudomonadota</taxon>
        <taxon>Acidithiobacillia</taxon>
        <taxon>Acidithiobacillales</taxon>
        <taxon>Acidithiobacillaceae</taxon>
        <taxon>Acidithiobacillus</taxon>
    </lineage>
</organism>
<dbReference type="InterPro" id="IPR045562">
    <property type="entry name" value="RecG_dom3_C"/>
</dbReference>
<keyword evidence="5 15" id="KW-0378">Hydrolase</keyword>
<dbReference type="NCBIfam" id="TIGR00643">
    <property type="entry name" value="recG"/>
    <property type="match status" value="1"/>
</dbReference>
<dbReference type="CDD" id="cd04488">
    <property type="entry name" value="RecG_wedge_OBF"/>
    <property type="match status" value="1"/>
</dbReference>
<evidence type="ECO:0000313" key="20">
    <source>
        <dbReference type="Proteomes" id="UP000094893"/>
    </source>
</evidence>
<comment type="catalytic activity">
    <reaction evidence="14 15">
        <text>ATP + H2O = ADP + phosphate + H(+)</text>
        <dbReference type="Rhea" id="RHEA:13065"/>
        <dbReference type="ChEBI" id="CHEBI:15377"/>
        <dbReference type="ChEBI" id="CHEBI:15378"/>
        <dbReference type="ChEBI" id="CHEBI:30616"/>
        <dbReference type="ChEBI" id="CHEBI:43474"/>
        <dbReference type="ChEBI" id="CHEBI:456216"/>
        <dbReference type="EC" id="5.6.2.4"/>
    </reaction>
</comment>
<dbReference type="PROSITE" id="PS51192">
    <property type="entry name" value="HELICASE_ATP_BIND_1"/>
    <property type="match status" value="1"/>
</dbReference>
<keyword evidence="6 15" id="KW-0347">Helicase</keyword>
<dbReference type="SUPFAM" id="SSF50249">
    <property type="entry name" value="Nucleic acid-binding proteins"/>
    <property type="match status" value="1"/>
</dbReference>
<dbReference type="Gene3D" id="3.40.50.300">
    <property type="entry name" value="P-loop containing nucleotide triphosphate hydrolases"/>
    <property type="match status" value="2"/>
</dbReference>
<evidence type="ECO:0000256" key="8">
    <source>
        <dbReference type="ARBA" id="ARBA00023125"/>
    </source>
</evidence>
<keyword evidence="11" id="KW-0413">Isomerase</keyword>
<dbReference type="SUPFAM" id="SSF52540">
    <property type="entry name" value="P-loop containing nucleoside triphosphate hydrolases"/>
    <property type="match status" value="2"/>
</dbReference>
<keyword evidence="3 15" id="KW-0547">Nucleotide-binding</keyword>
<dbReference type="Proteomes" id="UP000094893">
    <property type="component" value="Unassembled WGS sequence"/>
</dbReference>
<dbReference type="InterPro" id="IPR011545">
    <property type="entry name" value="DEAD/DEAH_box_helicase_dom"/>
</dbReference>
<dbReference type="Pfam" id="PF17191">
    <property type="entry name" value="RecG_wedge"/>
    <property type="match status" value="1"/>
</dbReference>
<dbReference type="GO" id="GO:0006310">
    <property type="term" value="P:DNA recombination"/>
    <property type="evidence" value="ECO:0007669"/>
    <property type="project" value="UniProtKB-UniRule"/>
</dbReference>
<evidence type="ECO:0000256" key="13">
    <source>
        <dbReference type="ARBA" id="ARBA00034808"/>
    </source>
</evidence>
<accession>A0A1C2I338</accession>
<keyword evidence="10 15" id="KW-0234">DNA repair</keyword>
<evidence type="ECO:0000256" key="14">
    <source>
        <dbReference type="ARBA" id="ARBA00048988"/>
    </source>
</evidence>
<sequence length="684" mass="76275">MPTSSAPLYLQSSVSALRGVGPALVQRLQRMDIWRVQDVLFHLPSRYQDRRHLLPIGTLLPEQEAAVLGEITQVEHLRGRRDQWLVTLSDGTGQLYIRLFHMLAPMRAQWQEGRRLWCFGETRAGYQGLEMVHPEWQMADQPQFEAPTHLTPFYPSTQGITQAQWRRWVAQALTLVDQLPDYLAKYLGPAWPPLGEGLRLLHESAEEVPTPAHPAWQRLALEELLANHLAIRSARTAGDETGAPVIKASGSLWTAFLKQLPFALTAAQQRVIAEINQNMAQARPMRRLLQGDVGSGKTLVAAAAALTAVEQNYQVALMAPTEILAEQLHDRFVEWLTPLGIQVGFLVGGLGQKARREVLENLHNQRIQIVVGTQALFQDEVKFAGLGLVIIDEQHRFGVDQRRQLLEKGTIPHLLVMTATPIPRTLAMTVHADLDLSIIDALPPGRSPVETLVVADTRRAELMTRMQHRLAEGDQIYWVCPLIEESEILALQAAETSYADLQAALPEVPIALVHGRLPAAEKARVMADFKAGKTRILVATTVIEVGVDVPNASLMVIEHAERMGLAQLHQLRGRVGRGQRQSSCILLYHPPLGGKARARLQVMRDSRDGFVIARKDLELRGPGEYLGTRQTGLLQMRVADMMRDEALLAELPRLATQLLQENPEAVQALIQRWLGNRLDYSQVG</sequence>
<comment type="caution">
    <text evidence="19">The sequence shown here is derived from an EMBL/GenBank/DDBJ whole genome shotgun (WGS) entry which is preliminary data.</text>
</comment>
<evidence type="ECO:0000313" key="21">
    <source>
        <dbReference type="Proteomes" id="UP000095008"/>
    </source>
</evidence>
<keyword evidence="7 15" id="KW-0067">ATP-binding</keyword>
<comment type="catalytic activity">
    <reaction evidence="12 15">
        <text>Couples ATP hydrolysis with the unwinding of duplex DNA by translocating in the 3'-5' direction.</text>
        <dbReference type="EC" id="5.6.2.4"/>
    </reaction>
</comment>
<dbReference type="OrthoDB" id="5287035at2"/>
<dbReference type="GO" id="GO:0003677">
    <property type="term" value="F:DNA binding"/>
    <property type="evidence" value="ECO:0007669"/>
    <property type="project" value="UniProtKB-KW"/>
</dbReference>
<evidence type="ECO:0000256" key="10">
    <source>
        <dbReference type="ARBA" id="ARBA00023204"/>
    </source>
</evidence>
<evidence type="ECO:0000256" key="5">
    <source>
        <dbReference type="ARBA" id="ARBA00022801"/>
    </source>
</evidence>
<dbReference type="NCBIfam" id="NF008168">
    <property type="entry name" value="PRK10917.2-2"/>
    <property type="match status" value="1"/>
</dbReference>
<evidence type="ECO:0000256" key="9">
    <source>
        <dbReference type="ARBA" id="ARBA00023172"/>
    </source>
</evidence>
<evidence type="ECO:0000256" key="15">
    <source>
        <dbReference type="RuleBase" id="RU363016"/>
    </source>
</evidence>
<dbReference type="GO" id="GO:0006281">
    <property type="term" value="P:DNA repair"/>
    <property type="evidence" value="ECO:0007669"/>
    <property type="project" value="UniProtKB-UniRule"/>
</dbReference>
<evidence type="ECO:0000256" key="12">
    <source>
        <dbReference type="ARBA" id="ARBA00034617"/>
    </source>
</evidence>
<feature type="domain" description="Helicase C-terminal" evidence="17">
    <location>
        <begin position="472"/>
        <end position="618"/>
    </location>
</feature>
<comment type="similarity">
    <text evidence="1 15">Belongs to the helicase family. RecG subfamily.</text>
</comment>
<evidence type="ECO:0000256" key="4">
    <source>
        <dbReference type="ARBA" id="ARBA00022763"/>
    </source>
</evidence>
<evidence type="ECO:0000256" key="7">
    <source>
        <dbReference type="ARBA" id="ARBA00022840"/>
    </source>
</evidence>
<evidence type="ECO:0000256" key="3">
    <source>
        <dbReference type="ARBA" id="ARBA00022741"/>
    </source>
</evidence>
<dbReference type="InterPro" id="IPR001650">
    <property type="entry name" value="Helicase_C-like"/>
</dbReference>
<evidence type="ECO:0000259" key="17">
    <source>
        <dbReference type="PROSITE" id="PS51194"/>
    </source>
</evidence>
<dbReference type="InterPro" id="IPR012340">
    <property type="entry name" value="NA-bd_OB-fold"/>
</dbReference>
<dbReference type="Pfam" id="PF00270">
    <property type="entry name" value="DEAD"/>
    <property type="match status" value="1"/>
</dbReference>